<name>A0A2I0I6P2_PUNGR</name>
<dbReference type="EMBL" id="PGOL01003806">
    <property type="protein sequence ID" value="PKI39641.1"/>
    <property type="molecule type" value="Genomic_DNA"/>
</dbReference>
<evidence type="ECO:0000256" key="3">
    <source>
        <dbReference type="ARBA" id="ARBA00022840"/>
    </source>
</evidence>
<dbReference type="Proteomes" id="UP000233551">
    <property type="component" value="Unassembled WGS sequence"/>
</dbReference>
<keyword evidence="2" id="KW-0547">Nucleotide-binding</keyword>
<keyword evidence="5" id="KW-0030">Aminoacyl-tRNA synthetase</keyword>
<sequence>MAAKKASEGVKQDEGKYKHTVDLPKTSFGMRANSLVREPELQKLWDENQVFKRVVERNDGLLQNYKVHYVPGWDCHGLPIELKVLQSLDRDARKDLTPIKLREKAAKFAKSTVKTQMASFKVIYW</sequence>
<dbReference type="GO" id="GO:0032543">
    <property type="term" value="P:mitochondrial translation"/>
    <property type="evidence" value="ECO:0007669"/>
    <property type="project" value="TreeGrafter"/>
</dbReference>
<dbReference type="PANTHER" id="PTHR42765">
    <property type="entry name" value="SOLEUCYL-TRNA SYNTHETASE"/>
    <property type="match status" value="1"/>
</dbReference>
<keyword evidence="8" id="KW-1185">Reference proteome</keyword>
<accession>A0A2I0I6P2</accession>
<dbReference type="GO" id="GO:0005524">
    <property type="term" value="F:ATP binding"/>
    <property type="evidence" value="ECO:0007669"/>
    <property type="project" value="UniProtKB-KW"/>
</dbReference>
<dbReference type="InterPro" id="IPR014729">
    <property type="entry name" value="Rossmann-like_a/b/a_fold"/>
</dbReference>
<keyword evidence="3" id="KW-0067">ATP-binding</keyword>
<dbReference type="GO" id="GO:0006428">
    <property type="term" value="P:isoleucyl-tRNA aminoacylation"/>
    <property type="evidence" value="ECO:0007669"/>
    <property type="project" value="TreeGrafter"/>
</dbReference>
<evidence type="ECO:0000256" key="2">
    <source>
        <dbReference type="ARBA" id="ARBA00022741"/>
    </source>
</evidence>
<evidence type="ECO:0000259" key="6">
    <source>
        <dbReference type="Pfam" id="PF00133"/>
    </source>
</evidence>
<dbReference type="STRING" id="22663.A0A2I0I6P2"/>
<gene>
    <name evidence="7" type="ORF">CRG98_039968</name>
</gene>
<keyword evidence="4" id="KW-0648">Protein biosynthesis</keyword>
<dbReference type="Gene3D" id="3.40.50.620">
    <property type="entry name" value="HUPs"/>
    <property type="match status" value="1"/>
</dbReference>
<dbReference type="GO" id="GO:0004822">
    <property type="term" value="F:isoleucine-tRNA ligase activity"/>
    <property type="evidence" value="ECO:0007669"/>
    <property type="project" value="TreeGrafter"/>
</dbReference>
<organism evidence="7 8">
    <name type="scientific">Punica granatum</name>
    <name type="common">Pomegranate</name>
    <dbReference type="NCBI Taxonomy" id="22663"/>
    <lineage>
        <taxon>Eukaryota</taxon>
        <taxon>Viridiplantae</taxon>
        <taxon>Streptophyta</taxon>
        <taxon>Embryophyta</taxon>
        <taxon>Tracheophyta</taxon>
        <taxon>Spermatophyta</taxon>
        <taxon>Magnoliopsida</taxon>
        <taxon>eudicotyledons</taxon>
        <taxon>Gunneridae</taxon>
        <taxon>Pentapetalae</taxon>
        <taxon>rosids</taxon>
        <taxon>malvids</taxon>
        <taxon>Myrtales</taxon>
        <taxon>Lythraceae</taxon>
        <taxon>Punica</taxon>
    </lineage>
</organism>
<evidence type="ECO:0000256" key="1">
    <source>
        <dbReference type="ARBA" id="ARBA00022598"/>
    </source>
</evidence>
<dbReference type="SUPFAM" id="SSF52374">
    <property type="entry name" value="Nucleotidylyl transferase"/>
    <property type="match status" value="1"/>
</dbReference>
<dbReference type="PANTHER" id="PTHR42765:SF1">
    <property type="entry name" value="ISOLEUCINE--TRNA LIGASE, MITOCHONDRIAL"/>
    <property type="match status" value="1"/>
</dbReference>
<keyword evidence="1" id="KW-0436">Ligase</keyword>
<dbReference type="AlphaFoldDB" id="A0A2I0I6P2"/>
<dbReference type="InterPro" id="IPR050081">
    <property type="entry name" value="Ile-tRNA_ligase"/>
</dbReference>
<evidence type="ECO:0000256" key="5">
    <source>
        <dbReference type="ARBA" id="ARBA00023146"/>
    </source>
</evidence>
<feature type="domain" description="Aminoacyl-tRNA synthetase class Ia" evidence="6">
    <location>
        <begin position="51"/>
        <end position="120"/>
    </location>
</feature>
<dbReference type="GO" id="GO:0005739">
    <property type="term" value="C:mitochondrion"/>
    <property type="evidence" value="ECO:0007669"/>
    <property type="project" value="TreeGrafter"/>
</dbReference>
<comment type="caution">
    <text evidence="7">The sequence shown here is derived from an EMBL/GenBank/DDBJ whole genome shotgun (WGS) entry which is preliminary data.</text>
</comment>
<evidence type="ECO:0000313" key="8">
    <source>
        <dbReference type="Proteomes" id="UP000233551"/>
    </source>
</evidence>
<reference evidence="7 8" key="1">
    <citation type="submission" date="2017-11" db="EMBL/GenBank/DDBJ databases">
        <title>De-novo sequencing of pomegranate (Punica granatum L.) genome.</title>
        <authorList>
            <person name="Akparov Z."/>
            <person name="Amiraslanov A."/>
            <person name="Hajiyeva S."/>
            <person name="Abbasov M."/>
            <person name="Kaur K."/>
            <person name="Hamwieh A."/>
            <person name="Solovyev V."/>
            <person name="Salamov A."/>
            <person name="Braich B."/>
            <person name="Kosarev P."/>
            <person name="Mahmoud A."/>
            <person name="Hajiyev E."/>
            <person name="Babayeva S."/>
            <person name="Izzatullayeva V."/>
            <person name="Mammadov A."/>
            <person name="Mammadov A."/>
            <person name="Sharifova S."/>
            <person name="Ojaghi J."/>
            <person name="Eynullazada K."/>
            <person name="Bayramov B."/>
            <person name="Abdulazimova A."/>
            <person name="Shahmuradov I."/>
        </authorList>
    </citation>
    <scope>NUCLEOTIDE SEQUENCE [LARGE SCALE GENOMIC DNA]</scope>
    <source>
        <strain evidence="8">cv. AG2017</strain>
        <tissue evidence="7">Leaf</tissue>
    </source>
</reference>
<evidence type="ECO:0000256" key="4">
    <source>
        <dbReference type="ARBA" id="ARBA00022917"/>
    </source>
</evidence>
<dbReference type="InterPro" id="IPR002300">
    <property type="entry name" value="aa-tRNA-synth_Ia"/>
</dbReference>
<dbReference type="Pfam" id="PF00133">
    <property type="entry name" value="tRNA-synt_1"/>
    <property type="match status" value="1"/>
</dbReference>
<proteinExistence type="predicted"/>
<protein>
    <recommendedName>
        <fullName evidence="6">Aminoacyl-tRNA synthetase class Ia domain-containing protein</fullName>
    </recommendedName>
</protein>
<evidence type="ECO:0000313" key="7">
    <source>
        <dbReference type="EMBL" id="PKI39641.1"/>
    </source>
</evidence>